<organism evidence="1">
    <name type="scientific">Rhizophora mucronata</name>
    <name type="common">Asiatic mangrove</name>
    <dbReference type="NCBI Taxonomy" id="61149"/>
    <lineage>
        <taxon>Eukaryota</taxon>
        <taxon>Viridiplantae</taxon>
        <taxon>Streptophyta</taxon>
        <taxon>Embryophyta</taxon>
        <taxon>Tracheophyta</taxon>
        <taxon>Spermatophyta</taxon>
        <taxon>Magnoliopsida</taxon>
        <taxon>eudicotyledons</taxon>
        <taxon>Gunneridae</taxon>
        <taxon>Pentapetalae</taxon>
        <taxon>rosids</taxon>
        <taxon>fabids</taxon>
        <taxon>Malpighiales</taxon>
        <taxon>Rhizophoraceae</taxon>
        <taxon>Rhizophora</taxon>
    </lineage>
</organism>
<name>A0A2P2PAG2_RHIMU</name>
<proteinExistence type="predicted"/>
<sequence length="26" mass="2938">MVNGNNIKCCCNLIQTQNPRSQMQLS</sequence>
<evidence type="ECO:0000313" key="1">
    <source>
        <dbReference type="EMBL" id="MBX51745.1"/>
    </source>
</evidence>
<reference evidence="1" key="1">
    <citation type="submission" date="2018-02" db="EMBL/GenBank/DDBJ databases">
        <title>Rhizophora mucronata_Transcriptome.</title>
        <authorList>
            <person name="Meera S.P."/>
            <person name="Sreeshan A."/>
            <person name="Augustine A."/>
        </authorList>
    </citation>
    <scope>NUCLEOTIDE SEQUENCE</scope>
    <source>
        <tissue evidence="1">Leaf</tissue>
    </source>
</reference>
<accession>A0A2P2PAG2</accession>
<dbReference type="AlphaFoldDB" id="A0A2P2PAG2"/>
<protein>
    <submittedName>
        <fullName evidence="1">Uncharacterized protein</fullName>
    </submittedName>
</protein>
<dbReference type="EMBL" id="GGEC01071261">
    <property type="protein sequence ID" value="MBX51745.1"/>
    <property type="molecule type" value="Transcribed_RNA"/>
</dbReference>